<accession>A0AAW2BSK2</accession>
<comment type="caution">
    <text evidence="2">The sequence shown here is derived from an EMBL/GenBank/DDBJ whole genome shotgun (WGS) entry which is preliminary data.</text>
</comment>
<dbReference type="AlphaFoldDB" id="A0AAW2BSK2"/>
<name>A0AAW2BSK2_9ROSI</name>
<protein>
    <submittedName>
        <fullName evidence="2">Uncharacterized protein</fullName>
    </submittedName>
</protein>
<keyword evidence="3" id="KW-1185">Reference proteome</keyword>
<feature type="region of interest" description="Disordered" evidence="1">
    <location>
        <begin position="1"/>
        <end position="61"/>
    </location>
</feature>
<feature type="compositionally biased region" description="Polar residues" evidence="1">
    <location>
        <begin position="1"/>
        <end position="14"/>
    </location>
</feature>
<dbReference type="Proteomes" id="UP001459277">
    <property type="component" value="Unassembled WGS sequence"/>
</dbReference>
<sequence>MPNTSMPNSHIQSTLRRDRRFPCLDRRLTTARSGLEPKETSRSWEVMSSSSVHGQAVPAGP</sequence>
<organism evidence="2 3">
    <name type="scientific">Lithocarpus litseifolius</name>
    <dbReference type="NCBI Taxonomy" id="425828"/>
    <lineage>
        <taxon>Eukaryota</taxon>
        <taxon>Viridiplantae</taxon>
        <taxon>Streptophyta</taxon>
        <taxon>Embryophyta</taxon>
        <taxon>Tracheophyta</taxon>
        <taxon>Spermatophyta</taxon>
        <taxon>Magnoliopsida</taxon>
        <taxon>eudicotyledons</taxon>
        <taxon>Gunneridae</taxon>
        <taxon>Pentapetalae</taxon>
        <taxon>rosids</taxon>
        <taxon>fabids</taxon>
        <taxon>Fagales</taxon>
        <taxon>Fagaceae</taxon>
        <taxon>Lithocarpus</taxon>
    </lineage>
</organism>
<evidence type="ECO:0000256" key="1">
    <source>
        <dbReference type="SAM" id="MobiDB-lite"/>
    </source>
</evidence>
<gene>
    <name evidence="2" type="ORF">SO802_028119</name>
</gene>
<dbReference type="EMBL" id="JAZDWU010000010">
    <property type="protein sequence ID" value="KAK9987880.1"/>
    <property type="molecule type" value="Genomic_DNA"/>
</dbReference>
<evidence type="ECO:0000313" key="3">
    <source>
        <dbReference type="Proteomes" id="UP001459277"/>
    </source>
</evidence>
<evidence type="ECO:0000313" key="2">
    <source>
        <dbReference type="EMBL" id="KAK9987880.1"/>
    </source>
</evidence>
<proteinExistence type="predicted"/>
<reference evidence="2 3" key="1">
    <citation type="submission" date="2024-01" db="EMBL/GenBank/DDBJ databases">
        <title>A telomere-to-telomere, gap-free genome of sweet tea (Lithocarpus litseifolius).</title>
        <authorList>
            <person name="Zhou J."/>
        </authorList>
    </citation>
    <scope>NUCLEOTIDE SEQUENCE [LARGE SCALE GENOMIC DNA]</scope>
    <source>
        <strain evidence="2">Zhou-2022a</strain>
        <tissue evidence="2">Leaf</tissue>
    </source>
</reference>